<dbReference type="PANTHER" id="PTHR11062">
    <property type="entry name" value="EXOSTOSIN HEPARAN SULFATE GLYCOSYLTRANSFERASE -RELATED"/>
    <property type="match status" value="1"/>
</dbReference>
<dbReference type="Proteomes" id="UP000654075">
    <property type="component" value="Unassembled WGS sequence"/>
</dbReference>
<organism evidence="3 4">
    <name type="scientific">Polarella glacialis</name>
    <name type="common">Dinoflagellate</name>
    <dbReference type="NCBI Taxonomy" id="89957"/>
    <lineage>
        <taxon>Eukaryota</taxon>
        <taxon>Sar</taxon>
        <taxon>Alveolata</taxon>
        <taxon>Dinophyceae</taxon>
        <taxon>Suessiales</taxon>
        <taxon>Suessiaceae</taxon>
        <taxon>Polarella</taxon>
    </lineage>
</organism>
<dbReference type="InterPro" id="IPR004263">
    <property type="entry name" value="Exostosin"/>
</dbReference>
<keyword evidence="4" id="KW-1185">Reference proteome</keyword>
<accession>A0A813EVG9</accession>
<sequence length="281" mass="31875">MDRDEHGRPDEEAVKKVTVQYSIFENYISALHPGLINAANWTFDDLQIGRLRRQILQCYRQLEAKTANGSKFPPLKVYVYDEVDVPELEPLLRSQIYCSRGQWGTDVQVHDFFATSSIRTDDPAEADFFFVPGYAICVLEGNLYTLDEVDDLYKNLVQALPYFNASGGRNHVFVFGSGMAQSVFQSWREHIPQAIVLTPETELFNDFAWVAEPPFHTWKDVAIPGSLDLVEVIGLIEKAKPLSERQYLVAFFGKVAADRGPHPWVGGVDVRAEIHKLKELP</sequence>
<comment type="similarity">
    <text evidence="1">Belongs to the glycosyltransferase 47 family.</text>
</comment>
<dbReference type="InterPro" id="IPR040911">
    <property type="entry name" value="Exostosin_GT47"/>
</dbReference>
<evidence type="ECO:0000313" key="4">
    <source>
        <dbReference type="Proteomes" id="UP000654075"/>
    </source>
</evidence>
<proteinExistence type="inferred from homology"/>
<name>A0A813EVG9_POLGL</name>
<dbReference type="EMBL" id="CAJNNV010017923">
    <property type="protein sequence ID" value="CAE8605501.1"/>
    <property type="molecule type" value="Genomic_DNA"/>
</dbReference>
<dbReference type="AlphaFoldDB" id="A0A813EVG9"/>
<comment type="caution">
    <text evidence="3">The sequence shown here is derived from an EMBL/GenBank/DDBJ whole genome shotgun (WGS) entry which is preliminary data.</text>
</comment>
<feature type="domain" description="Exostosin GT47" evidence="2">
    <location>
        <begin position="73"/>
        <end position="255"/>
    </location>
</feature>
<evidence type="ECO:0000259" key="2">
    <source>
        <dbReference type="Pfam" id="PF03016"/>
    </source>
</evidence>
<dbReference type="Pfam" id="PF03016">
    <property type="entry name" value="Exostosin_GT47"/>
    <property type="match status" value="1"/>
</dbReference>
<evidence type="ECO:0000313" key="3">
    <source>
        <dbReference type="EMBL" id="CAE8605501.1"/>
    </source>
</evidence>
<feature type="non-terminal residue" evidence="3">
    <location>
        <position position="1"/>
    </location>
</feature>
<protein>
    <recommendedName>
        <fullName evidence="2">Exostosin GT47 domain-containing protein</fullName>
    </recommendedName>
</protein>
<dbReference type="PANTHER" id="PTHR11062:SF281">
    <property type="entry name" value="EXOSTOSIN-LIKE 2"/>
    <property type="match status" value="1"/>
</dbReference>
<gene>
    <name evidence="3" type="ORF">PGLA1383_LOCUS23612</name>
</gene>
<evidence type="ECO:0000256" key="1">
    <source>
        <dbReference type="ARBA" id="ARBA00010271"/>
    </source>
</evidence>
<dbReference type="GO" id="GO:0016757">
    <property type="term" value="F:glycosyltransferase activity"/>
    <property type="evidence" value="ECO:0007669"/>
    <property type="project" value="InterPro"/>
</dbReference>
<reference evidence="3" key="1">
    <citation type="submission" date="2021-02" db="EMBL/GenBank/DDBJ databases">
        <authorList>
            <person name="Dougan E. K."/>
            <person name="Rhodes N."/>
            <person name="Thang M."/>
            <person name="Chan C."/>
        </authorList>
    </citation>
    <scope>NUCLEOTIDE SEQUENCE</scope>
</reference>
<dbReference type="OrthoDB" id="1924787at2759"/>